<dbReference type="EMBL" id="JAWDJW010007721">
    <property type="protein sequence ID" value="KAK3061622.1"/>
    <property type="molecule type" value="Genomic_DNA"/>
</dbReference>
<accession>A0ACC3D477</accession>
<evidence type="ECO:0000313" key="2">
    <source>
        <dbReference type="Proteomes" id="UP001186974"/>
    </source>
</evidence>
<keyword evidence="2" id="KW-1185">Reference proteome</keyword>
<name>A0ACC3D477_9PEZI</name>
<evidence type="ECO:0000313" key="1">
    <source>
        <dbReference type="EMBL" id="KAK3061622.1"/>
    </source>
</evidence>
<sequence>MPDPPVPEAWERDIYEAASLDYKPPIPIVRPEPAPPQPEREGWEREVFEAEVFDMSWPAPLHPGDTGAGKEQRVTGAGHAGESSGRTGDASGGSASTRRTHDTFQHPPEQSERSKDEGESLSGEIAEKLQAQMETFRKQLDKEACERNQKESTNPGARRERVHAPKSGVQRPLERSAEQALPEEPLFE</sequence>
<protein>
    <submittedName>
        <fullName evidence="1">Uncharacterized protein</fullName>
    </submittedName>
</protein>
<proteinExistence type="predicted"/>
<gene>
    <name evidence="1" type="ORF">LTS18_005779</name>
</gene>
<organism evidence="1 2">
    <name type="scientific">Coniosporium uncinatum</name>
    <dbReference type="NCBI Taxonomy" id="93489"/>
    <lineage>
        <taxon>Eukaryota</taxon>
        <taxon>Fungi</taxon>
        <taxon>Dikarya</taxon>
        <taxon>Ascomycota</taxon>
        <taxon>Pezizomycotina</taxon>
        <taxon>Dothideomycetes</taxon>
        <taxon>Dothideomycetes incertae sedis</taxon>
        <taxon>Coniosporium</taxon>
    </lineage>
</organism>
<reference evidence="1" key="1">
    <citation type="submission" date="2024-09" db="EMBL/GenBank/DDBJ databases">
        <title>Black Yeasts Isolated from many extreme environments.</title>
        <authorList>
            <person name="Coleine C."/>
            <person name="Stajich J.E."/>
            <person name="Selbmann L."/>
        </authorList>
    </citation>
    <scope>NUCLEOTIDE SEQUENCE</scope>
    <source>
        <strain evidence="1">CCFEE 5737</strain>
    </source>
</reference>
<dbReference type="Proteomes" id="UP001186974">
    <property type="component" value="Unassembled WGS sequence"/>
</dbReference>
<comment type="caution">
    <text evidence="1">The sequence shown here is derived from an EMBL/GenBank/DDBJ whole genome shotgun (WGS) entry which is preliminary data.</text>
</comment>